<proteinExistence type="predicted"/>
<dbReference type="EMBL" id="CAJFDH010000004">
    <property type="protein sequence ID" value="CAD5221968.1"/>
    <property type="molecule type" value="Genomic_DNA"/>
</dbReference>
<keyword evidence="4" id="KW-1185">Reference proteome</keyword>
<evidence type="ECO:0000313" key="4">
    <source>
        <dbReference type="Proteomes" id="UP000614601"/>
    </source>
</evidence>
<dbReference type="GO" id="GO:0007165">
    <property type="term" value="P:signal transduction"/>
    <property type="evidence" value="ECO:0007669"/>
    <property type="project" value="TreeGrafter"/>
</dbReference>
<dbReference type="InterPro" id="IPR011641">
    <property type="entry name" value="Tyr-kin_ephrin_A/B_rcpt-like"/>
</dbReference>
<accession>A0A811L1C1</accession>
<dbReference type="OrthoDB" id="430340at2759"/>
<dbReference type="PROSITE" id="PS01186">
    <property type="entry name" value="EGF_2"/>
    <property type="match status" value="1"/>
</dbReference>
<feature type="domain" description="EGF-like" evidence="1 2">
    <location>
        <begin position="268"/>
        <end position="279"/>
    </location>
</feature>
<dbReference type="GO" id="GO:0005615">
    <property type="term" value="C:extracellular space"/>
    <property type="evidence" value="ECO:0007669"/>
    <property type="project" value="TreeGrafter"/>
</dbReference>
<reference evidence="3" key="1">
    <citation type="submission" date="2020-09" db="EMBL/GenBank/DDBJ databases">
        <authorList>
            <person name="Kikuchi T."/>
        </authorList>
    </citation>
    <scope>NUCLEOTIDE SEQUENCE</scope>
    <source>
        <strain evidence="3">SH1</strain>
    </source>
</reference>
<dbReference type="Pfam" id="PF07699">
    <property type="entry name" value="Ephrin_rec_like"/>
    <property type="match status" value="3"/>
</dbReference>
<dbReference type="InterPro" id="IPR052071">
    <property type="entry name" value="SCUB_EGF-like_domain"/>
</dbReference>
<evidence type="ECO:0000313" key="3">
    <source>
        <dbReference type="EMBL" id="CAD5221968.1"/>
    </source>
</evidence>
<dbReference type="InterPro" id="IPR009030">
    <property type="entry name" value="Growth_fac_rcpt_cys_sf"/>
</dbReference>
<dbReference type="PANTHER" id="PTHR24046:SF5">
    <property type="entry name" value="EGF-LIKE DOMAIN-CONTAINING PROTEIN"/>
    <property type="match status" value="1"/>
</dbReference>
<dbReference type="SMART" id="SM00261">
    <property type="entry name" value="FU"/>
    <property type="match status" value="1"/>
</dbReference>
<gene>
    <name evidence="3" type="ORF">BOKJ2_LOCUS9710</name>
</gene>
<sequence>MSQFLEEQCNDVGWSYSGADTPNTMHIGLNFTTHNRNTALVLSCIETITGHVPLIPPPCPNSGVRRNSTKYHLRCPTGWGANNRLKCEKCPPGYHVKNESCAPCTRGTYIVNSEDIDCIKCPHGQTTLSDGAAGEHMCVAQCPPGFFSARSGLAPCIACPKGQYQPDFGQEQCILCDQGLTTADLATVNVNGCKSICNPGHYSSNGVQPCEACPRGLYNNISGATSCQRCPDNQSTDFEGASSKNDCHETDCASTGCKNHGDCYNGRCNCDLGFTGIQCDIALNLCHADFCLNGGSYSEEKQLIGDLPAEAGINLHLGTILVLLVSKKGQLRQFVLLQPNQITC</sequence>
<protein>
    <recommendedName>
        <fullName evidence="1 2">EGF-like domain-containing protein</fullName>
    </recommendedName>
</protein>
<dbReference type="InterPro" id="IPR000742">
    <property type="entry name" value="EGF"/>
</dbReference>
<dbReference type="FunFam" id="2.10.50.10:FF:000018">
    <property type="entry name" value="Sushi, von Willebrand factor type A, EGF and pentraxin domain-containing 1"/>
    <property type="match status" value="1"/>
</dbReference>
<name>A0A811L1C1_9BILA</name>
<organism evidence="3 4">
    <name type="scientific">Bursaphelenchus okinawaensis</name>
    <dbReference type="NCBI Taxonomy" id="465554"/>
    <lineage>
        <taxon>Eukaryota</taxon>
        <taxon>Metazoa</taxon>
        <taxon>Ecdysozoa</taxon>
        <taxon>Nematoda</taxon>
        <taxon>Chromadorea</taxon>
        <taxon>Rhabditida</taxon>
        <taxon>Tylenchina</taxon>
        <taxon>Tylenchomorpha</taxon>
        <taxon>Aphelenchoidea</taxon>
        <taxon>Aphelenchoididae</taxon>
        <taxon>Bursaphelenchus</taxon>
    </lineage>
</organism>
<dbReference type="SUPFAM" id="SSF57184">
    <property type="entry name" value="Growth factor receptor domain"/>
    <property type="match status" value="1"/>
</dbReference>
<dbReference type="AlphaFoldDB" id="A0A811L1C1"/>
<dbReference type="EMBL" id="CAJFCW020000004">
    <property type="protein sequence ID" value="CAG9115737.1"/>
    <property type="molecule type" value="Genomic_DNA"/>
</dbReference>
<dbReference type="SMART" id="SM01411">
    <property type="entry name" value="Ephrin_rec_like"/>
    <property type="match status" value="3"/>
</dbReference>
<evidence type="ECO:0000259" key="1">
    <source>
        <dbReference type="PROSITE" id="PS00022"/>
    </source>
</evidence>
<dbReference type="PANTHER" id="PTHR24046">
    <property type="entry name" value="SIGNAL PEPTIDE, CUB AND EGF-LIKE DOMAIN-CONTAINING"/>
    <property type="match status" value="1"/>
</dbReference>
<dbReference type="Proteomes" id="UP000614601">
    <property type="component" value="Unassembled WGS sequence"/>
</dbReference>
<dbReference type="Proteomes" id="UP000783686">
    <property type="component" value="Unassembled WGS sequence"/>
</dbReference>
<dbReference type="Gene3D" id="2.10.25.10">
    <property type="entry name" value="Laminin"/>
    <property type="match status" value="1"/>
</dbReference>
<evidence type="ECO:0000259" key="2">
    <source>
        <dbReference type="PROSITE" id="PS01186"/>
    </source>
</evidence>
<dbReference type="InterPro" id="IPR006212">
    <property type="entry name" value="Furin_repeat"/>
</dbReference>
<dbReference type="PROSITE" id="PS00022">
    <property type="entry name" value="EGF_1"/>
    <property type="match status" value="1"/>
</dbReference>
<dbReference type="GO" id="GO:0009986">
    <property type="term" value="C:cell surface"/>
    <property type="evidence" value="ECO:0007669"/>
    <property type="project" value="TreeGrafter"/>
</dbReference>
<dbReference type="Gene3D" id="2.10.50.10">
    <property type="entry name" value="Tumor Necrosis Factor Receptor, subunit A, domain 2"/>
    <property type="match status" value="2"/>
</dbReference>
<comment type="caution">
    <text evidence="3">The sequence shown here is derived from an EMBL/GenBank/DDBJ whole genome shotgun (WGS) entry which is preliminary data.</text>
</comment>